<sequence>MMAMTRPTVGPLLFFTIAVVLGAYFAFAAVQGRYGILQRTQIESEIDAKRAERDALRARVDQMANLTHRLSDDYLDLDLLDQQARDVLGEMRGDEIVIR</sequence>
<dbReference type="AlphaFoldDB" id="A0A074JRY5"/>
<evidence type="ECO:0000256" key="1">
    <source>
        <dbReference type="SAM" id="Coils"/>
    </source>
</evidence>
<organism evidence="2 3">
    <name type="scientific">Thioclava indica</name>
    <dbReference type="NCBI Taxonomy" id="1353528"/>
    <lineage>
        <taxon>Bacteria</taxon>
        <taxon>Pseudomonadati</taxon>
        <taxon>Pseudomonadota</taxon>
        <taxon>Alphaproteobacteria</taxon>
        <taxon>Rhodobacterales</taxon>
        <taxon>Paracoccaceae</taxon>
        <taxon>Thioclava</taxon>
    </lineage>
</organism>
<protein>
    <recommendedName>
        <fullName evidence="4">Septum formation initiator</fullName>
    </recommendedName>
</protein>
<accession>A0A074JRY5</accession>
<reference evidence="2 3" key="1">
    <citation type="journal article" date="2015" name="Antonie Van Leeuwenhoek">
        <title>Thioclava indica sp. nov., isolated from surface seawater of the Indian Ocean.</title>
        <authorList>
            <person name="Liu Y."/>
            <person name="Lai Q."/>
            <person name="Du J."/>
            <person name="Xu H."/>
            <person name="Jiang L."/>
            <person name="Shao Z."/>
        </authorList>
    </citation>
    <scope>NUCLEOTIDE SEQUENCE [LARGE SCALE GENOMIC DNA]</scope>
    <source>
        <strain evidence="2 3">DT23-4</strain>
    </source>
</reference>
<dbReference type="Pfam" id="PF04977">
    <property type="entry name" value="DivIC"/>
    <property type="match status" value="1"/>
</dbReference>
<dbReference type="EMBL" id="AUNB01000029">
    <property type="protein sequence ID" value="KEO59229.1"/>
    <property type="molecule type" value="Genomic_DNA"/>
</dbReference>
<evidence type="ECO:0008006" key="4">
    <source>
        <dbReference type="Google" id="ProtNLM"/>
    </source>
</evidence>
<dbReference type="RefSeq" id="WP_038130888.1">
    <property type="nucleotide sequence ID" value="NZ_AUNB01000029.1"/>
</dbReference>
<dbReference type="STRING" id="1353528.DT23_03905"/>
<dbReference type="eggNOG" id="COG2919">
    <property type="taxonomic scope" value="Bacteria"/>
</dbReference>
<evidence type="ECO:0000313" key="3">
    <source>
        <dbReference type="Proteomes" id="UP000027471"/>
    </source>
</evidence>
<keyword evidence="1" id="KW-0175">Coiled coil</keyword>
<proteinExistence type="predicted"/>
<gene>
    <name evidence="2" type="ORF">DT23_03905</name>
</gene>
<keyword evidence="3" id="KW-1185">Reference proteome</keyword>
<comment type="caution">
    <text evidence="2">The sequence shown here is derived from an EMBL/GenBank/DDBJ whole genome shotgun (WGS) entry which is preliminary data.</text>
</comment>
<name>A0A074JRY5_9RHOB</name>
<evidence type="ECO:0000313" key="2">
    <source>
        <dbReference type="EMBL" id="KEO59229.1"/>
    </source>
</evidence>
<dbReference type="Proteomes" id="UP000027471">
    <property type="component" value="Unassembled WGS sequence"/>
</dbReference>
<feature type="coiled-coil region" evidence="1">
    <location>
        <begin position="39"/>
        <end position="66"/>
    </location>
</feature>
<dbReference type="InterPro" id="IPR007060">
    <property type="entry name" value="FtsL/DivIC"/>
</dbReference>